<feature type="chain" id="PRO_5012551738" evidence="10">
    <location>
        <begin position="32"/>
        <end position="372"/>
    </location>
</feature>
<evidence type="ECO:0000256" key="6">
    <source>
        <dbReference type="ARBA" id="ARBA00022989"/>
    </source>
</evidence>
<keyword evidence="5" id="KW-0249">Electron transport</keyword>
<dbReference type="PROSITE" id="PS50857">
    <property type="entry name" value="COX2_CUA"/>
    <property type="match status" value="1"/>
</dbReference>
<dbReference type="GO" id="GO:0005507">
    <property type="term" value="F:copper ion binding"/>
    <property type="evidence" value="ECO:0007669"/>
    <property type="project" value="InterPro"/>
</dbReference>
<dbReference type="PROSITE" id="PS51257">
    <property type="entry name" value="PROKAR_LIPOPROTEIN"/>
    <property type="match status" value="1"/>
</dbReference>
<dbReference type="InterPro" id="IPR036257">
    <property type="entry name" value="Cyt_c_oxidase_su2_TM_sf"/>
</dbReference>
<evidence type="ECO:0000256" key="2">
    <source>
        <dbReference type="ARBA" id="ARBA00007866"/>
    </source>
</evidence>
<feature type="transmembrane region" description="Helical" evidence="9">
    <location>
        <begin position="47"/>
        <end position="72"/>
    </location>
</feature>
<gene>
    <name evidence="12" type="ORF">SAMN06297251_11223</name>
</gene>
<dbReference type="SUPFAM" id="SSF49503">
    <property type="entry name" value="Cupredoxins"/>
    <property type="match status" value="1"/>
</dbReference>
<dbReference type="Gene3D" id="2.60.40.420">
    <property type="entry name" value="Cupredoxins - blue copper proteins"/>
    <property type="match status" value="1"/>
</dbReference>
<dbReference type="InterPro" id="IPR045187">
    <property type="entry name" value="CcO_II"/>
</dbReference>
<feature type="signal peptide" evidence="10">
    <location>
        <begin position="1"/>
        <end position="31"/>
    </location>
</feature>
<dbReference type="Proteomes" id="UP000192656">
    <property type="component" value="Unassembled WGS sequence"/>
</dbReference>
<dbReference type="GO" id="GO:0016020">
    <property type="term" value="C:membrane"/>
    <property type="evidence" value="ECO:0007669"/>
    <property type="project" value="UniProtKB-SubCell"/>
</dbReference>
<sequence length="372" mass="39138">MSKPALFSRQKIITVLALLAACLALPVSAAAADLFNPIGPVLAAEAWHLVRVTLIGAFVVTPPLLLIVFVIWRYRIGGGSSSYWPTWEFNGFYETAIWAGPLVVVGFLGIWLVSSTVELDPYAPLPGADPLRIDLVGLDDKWLALYPDERVAALNEIVLPVGRPVTFRITSDTVMQSFLPQGFAGQIYLMPGMVTELNLAASEPGEGKAIQTQYNGSGFANQRVPMRAVSKADFETWVTSASGAPLTADRYPTLISSGKSVQEFHAAQAVLMPLSDDCLFERVVARYHQNAPIPVAAQPGSPTYDPGAAPLPAGACGALLPANFGPAGMAMGTGETNPMADETMSGAADSGAQGAGAKGSGEQEGDRMSGSE</sequence>
<protein>
    <submittedName>
        <fullName evidence="12">Heme/copper-type cytochrome/quinol oxidase, subunit 2</fullName>
    </submittedName>
</protein>
<dbReference type="GO" id="GO:0042773">
    <property type="term" value="P:ATP synthesis coupled electron transport"/>
    <property type="evidence" value="ECO:0007669"/>
    <property type="project" value="TreeGrafter"/>
</dbReference>
<feature type="domain" description="Cytochrome oxidase subunit II copper A binding" evidence="11">
    <location>
        <begin position="128"/>
        <end position="240"/>
    </location>
</feature>
<feature type="region of interest" description="Disordered" evidence="8">
    <location>
        <begin position="333"/>
        <end position="372"/>
    </location>
</feature>
<evidence type="ECO:0000256" key="10">
    <source>
        <dbReference type="SAM" id="SignalP"/>
    </source>
</evidence>
<organism evidence="12 13">
    <name type="scientific">Fulvimarina manganoxydans</name>
    <dbReference type="NCBI Taxonomy" id="937218"/>
    <lineage>
        <taxon>Bacteria</taxon>
        <taxon>Pseudomonadati</taxon>
        <taxon>Pseudomonadota</taxon>
        <taxon>Alphaproteobacteria</taxon>
        <taxon>Hyphomicrobiales</taxon>
        <taxon>Aurantimonadaceae</taxon>
        <taxon>Fulvimarina</taxon>
    </lineage>
</organism>
<keyword evidence="10" id="KW-0732">Signal</keyword>
<evidence type="ECO:0000259" key="11">
    <source>
        <dbReference type="PROSITE" id="PS50857"/>
    </source>
</evidence>
<feature type="transmembrane region" description="Helical" evidence="9">
    <location>
        <begin position="92"/>
        <end position="113"/>
    </location>
</feature>
<keyword evidence="6 9" id="KW-1133">Transmembrane helix</keyword>
<keyword evidence="3" id="KW-0813">Transport</keyword>
<reference evidence="12 13" key="1">
    <citation type="submission" date="2017-04" db="EMBL/GenBank/DDBJ databases">
        <authorList>
            <person name="Afonso C.L."/>
            <person name="Miller P.J."/>
            <person name="Scott M.A."/>
            <person name="Spackman E."/>
            <person name="Goraichik I."/>
            <person name="Dimitrov K.M."/>
            <person name="Suarez D.L."/>
            <person name="Swayne D.E."/>
        </authorList>
    </citation>
    <scope>NUCLEOTIDE SEQUENCE [LARGE SCALE GENOMIC DNA]</scope>
    <source>
        <strain evidence="12 13">CGMCC 1.10972</strain>
    </source>
</reference>
<evidence type="ECO:0000256" key="5">
    <source>
        <dbReference type="ARBA" id="ARBA00022982"/>
    </source>
</evidence>
<evidence type="ECO:0000256" key="7">
    <source>
        <dbReference type="ARBA" id="ARBA00023136"/>
    </source>
</evidence>
<accession>A0A1W2D128</accession>
<dbReference type="InterPro" id="IPR002429">
    <property type="entry name" value="CcO_II-like_C"/>
</dbReference>
<dbReference type="GO" id="GO:0004129">
    <property type="term" value="F:cytochrome-c oxidase activity"/>
    <property type="evidence" value="ECO:0007669"/>
    <property type="project" value="InterPro"/>
</dbReference>
<dbReference type="STRING" id="937218.SAMN06297251_11223"/>
<dbReference type="PANTHER" id="PTHR22888">
    <property type="entry name" value="CYTOCHROME C OXIDASE, SUBUNIT II"/>
    <property type="match status" value="1"/>
</dbReference>
<dbReference type="RefSeq" id="WP_084410605.1">
    <property type="nucleotide sequence ID" value="NZ_FWXR01000012.1"/>
</dbReference>
<dbReference type="AlphaFoldDB" id="A0A1W2D128"/>
<dbReference type="OrthoDB" id="9783445at2"/>
<keyword evidence="4 9" id="KW-0812">Transmembrane</keyword>
<keyword evidence="7 9" id="KW-0472">Membrane</keyword>
<dbReference type="SUPFAM" id="SSF81464">
    <property type="entry name" value="Cytochrome c oxidase subunit II-like, transmembrane region"/>
    <property type="match status" value="1"/>
</dbReference>
<proteinExistence type="inferred from homology"/>
<dbReference type="EMBL" id="FWXR01000012">
    <property type="protein sequence ID" value="SMC90846.1"/>
    <property type="molecule type" value="Genomic_DNA"/>
</dbReference>
<dbReference type="Gene3D" id="1.10.287.90">
    <property type="match status" value="1"/>
</dbReference>
<keyword evidence="13" id="KW-1185">Reference proteome</keyword>
<evidence type="ECO:0000256" key="9">
    <source>
        <dbReference type="SAM" id="Phobius"/>
    </source>
</evidence>
<name>A0A1W2D128_9HYPH</name>
<comment type="subcellular location">
    <subcellularLocation>
        <location evidence="1">Membrane</location>
        <topology evidence="1">Multi-pass membrane protein</topology>
    </subcellularLocation>
</comment>
<comment type="similarity">
    <text evidence="2">Belongs to the cytochrome c oxidase subunit 2 family.</text>
</comment>
<evidence type="ECO:0000256" key="1">
    <source>
        <dbReference type="ARBA" id="ARBA00004141"/>
    </source>
</evidence>
<evidence type="ECO:0000313" key="13">
    <source>
        <dbReference type="Proteomes" id="UP000192656"/>
    </source>
</evidence>
<evidence type="ECO:0000256" key="8">
    <source>
        <dbReference type="SAM" id="MobiDB-lite"/>
    </source>
</evidence>
<dbReference type="PANTHER" id="PTHR22888:SF18">
    <property type="entry name" value="CYTOCHROME BO(3) UBIQUINOL OXIDASE SUBUNIT 2"/>
    <property type="match status" value="1"/>
</dbReference>
<evidence type="ECO:0000256" key="3">
    <source>
        <dbReference type="ARBA" id="ARBA00022448"/>
    </source>
</evidence>
<evidence type="ECO:0000256" key="4">
    <source>
        <dbReference type="ARBA" id="ARBA00022692"/>
    </source>
</evidence>
<dbReference type="InterPro" id="IPR008972">
    <property type="entry name" value="Cupredoxin"/>
</dbReference>
<evidence type="ECO:0000313" key="12">
    <source>
        <dbReference type="EMBL" id="SMC90846.1"/>
    </source>
</evidence>